<dbReference type="EMBL" id="JASSZA010000004">
    <property type="protein sequence ID" value="KAK2113386.1"/>
    <property type="molecule type" value="Genomic_DNA"/>
</dbReference>
<protein>
    <submittedName>
        <fullName evidence="2">Uncharacterized protein</fullName>
    </submittedName>
</protein>
<keyword evidence="3" id="KW-1185">Reference proteome</keyword>
<feature type="region of interest" description="Disordered" evidence="1">
    <location>
        <begin position="1"/>
        <end position="47"/>
    </location>
</feature>
<feature type="compositionally biased region" description="Basic and acidic residues" evidence="1">
    <location>
        <begin position="1"/>
        <end position="14"/>
    </location>
</feature>
<evidence type="ECO:0000313" key="2">
    <source>
        <dbReference type="EMBL" id="KAK2113386.1"/>
    </source>
</evidence>
<comment type="caution">
    <text evidence="2">The sequence shown here is derived from an EMBL/GenBank/DDBJ whole genome shotgun (WGS) entry which is preliminary data.</text>
</comment>
<dbReference type="Proteomes" id="UP001266305">
    <property type="component" value="Unassembled WGS sequence"/>
</dbReference>
<name>A0ABQ9VVI0_SAGOE</name>
<gene>
    <name evidence="2" type="ORF">P7K49_007652</name>
</gene>
<sequence length="139" mass="15763">MSEWRRPDDTDSDRPLCSPPQPPNARTLGTENGSDNKDQVGGNIPANWQCELHPDLTSSPRTPQTLFLQVKVRHAREMPGTDDRLHKCWRRWPEQAGLAQGLAITFTSHENDARIPSDGQHRFELSVRSCLMRQTSPPQ</sequence>
<evidence type="ECO:0000313" key="3">
    <source>
        <dbReference type="Proteomes" id="UP001266305"/>
    </source>
</evidence>
<accession>A0ABQ9VVI0</accession>
<reference evidence="2 3" key="1">
    <citation type="submission" date="2023-05" db="EMBL/GenBank/DDBJ databases">
        <title>B98-5 Cell Line De Novo Hybrid Assembly: An Optical Mapping Approach.</title>
        <authorList>
            <person name="Kananen K."/>
            <person name="Auerbach J.A."/>
            <person name="Kautto E."/>
            <person name="Blachly J.S."/>
        </authorList>
    </citation>
    <scope>NUCLEOTIDE SEQUENCE [LARGE SCALE GENOMIC DNA]</scope>
    <source>
        <strain evidence="2">B95-8</strain>
        <tissue evidence="2">Cell line</tissue>
    </source>
</reference>
<organism evidence="2 3">
    <name type="scientific">Saguinus oedipus</name>
    <name type="common">Cotton-top tamarin</name>
    <name type="synonym">Oedipomidas oedipus</name>
    <dbReference type="NCBI Taxonomy" id="9490"/>
    <lineage>
        <taxon>Eukaryota</taxon>
        <taxon>Metazoa</taxon>
        <taxon>Chordata</taxon>
        <taxon>Craniata</taxon>
        <taxon>Vertebrata</taxon>
        <taxon>Euteleostomi</taxon>
        <taxon>Mammalia</taxon>
        <taxon>Eutheria</taxon>
        <taxon>Euarchontoglires</taxon>
        <taxon>Primates</taxon>
        <taxon>Haplorrhini</taxon>
        <taxon>Platyrrhini</taxon>
        <taxon>Cebidae</taxon>
        <taxon>Callitrichinae</taxon>
        <taxon>Saguinus</taxon>
    </lineage>
</organism>
<proteinExistence type="predicted"/>
<evidence type="ECO:0000256" key="1">
    <source>
        <dbReference type="SAM" id="MobiDB-lite"/>
    </source>
</evidence>